<protein>
    <recommendedName>
        <fullName evidence="3">Peptidase M23 domain-containing protein</fullName>
    </recommendedName>
</protein>
<name>A0ABX4H4W5_9BACT</name>
<evidence type="ECO:0000313" key="2">
    <source>
        <dbReference type="Proteomes" id="UP000217033"/>
    </source>
</evidence>
<sequence length="282" mass="33082">MFDLLNNLKETPYLIDPKKQDGKKVKFLMPQIKREDLAKYPEKIVETWGIDFAHGGYAEERKFYFGEGQNTVFTHAGVDLFFDPELDIYAPFDCEIISVHWSMIVPYKPNQGSGGIITLKIEKEELFKFYKREYVNKIMKDDEFLIMHLIHLDPSVIFNVNGYQYEEIQIEDKLFWLPKNFKEKKVTAGSVIAKLGKERENGGWRQHLHIETRIVNSYDKYQDLESLKSETSFLNSVGVINGDSEEFRTNLKINKLVSPYLFFNFDENSKIENMTIKPYGKK</sequence>
<dbReference type="EMBL" id="NQMN01000002">
    <property type="protein sequence ID" value="PAF54931.1"/>
    <property type="molecule type" value="Genomic_DNA"/>
</dbReference>
<comment type="caution">
    <text evidence="1">The sequence shown here is derived from an EMBL/GenBank/DDBJ whole genome shotgun (WGS) entry which is preliminary data.</text>
</comment>
<reference evidence="1" key="1">
    <citation type="submission" date="2017-08" db="EMBL/GenBank/DDBJ databases">
        <authorList>
            <person name="Alvarez-Ponce D."/>
            <person name="Weitzman C.L."/>
            <person name="Tillett R.L."/>
            <person name="Sandmeier F.C."/>
            <person name="Tracy C.R."/>
        </authorList>
    </citation>
    <scope>NUCLEOTIDE SEQUENCE [LARGE SCALE GENOMIC DNA]</scope>
    <source>
        <strain evidence="1">PS6</strain>
    </source>
</reference>
<dbReference type="InterPro" id="IPR011055">
    <property type="entry name" value="Dup_hybrid_motif"/>
</dbReference>
<accession>A0ABX4H4W5</accession>
<gene>
    <name evidence="1" type="ORF">CJF60_04305</name>
</gene>
<dbReference type="Proteomes" id="UP000217033">
    <property type="component" value="Unassembled WGS sequence"/>
</dbReference>
<evidence type="ECO:0008006" key="3">
    <source>
        <dbReference type="Google" id="ProtNLM"/>
    </source>
</evidence>
<dbReference type="Gene3D" id="2.70.70.10">
    <property type="entry name" value="Glucose Permease (Domain IIA)"/>
    <property type="match status" value="1"/>
</dbReference>
<keyword evidence="2" id="KW-1185">Reference proteome</keyword>
<proteinExistence type="predicted"/>
<organism evidence="1 2">
    <name type="scientific">Mycoplasmopsis agassizii</name>
    <dbReference type="NCBI Taxonomy" id="33922"/>
    <lineage>
        <taxon>Bacteria</taxon>
        <taxon>Bacillati</taxon>
        <taxon>Mycoplasmatota</taxon>
        <taxon>Mycoplasmoidales</taxon>
        <taxon>Metamycoplasmataceae</taxon>
        <taxon>Mycoplasmopsis</taxon>
    </lineage>
</organism>
<dbReference type="RefSeq" id="WP_084232170.1">
    <property type="nucleotide sequence ID" value="NZ_FWXE01000004.1"/>
</dbReference>
<evidence type="ECO:0000313" key="1">
    <source>
        <dbReference type="EMBL" id="PAF54931.1"/>
    </source>
</evidence>